<accession>A0A835KVD5</accession>
<sequence>MIIMSSGVASGEARRLMEETRTIGEACAAGGCHPHVEGSVGLTSPGIGHPMVRPTTPGQSPGIGHPMVRPTTPGQSPGIGHPSNTR</sequence>
<dbReference type="AlphaFoldDB" id="A0A835KVD5"/>
<evidence type="ECO:0000313" key="3">
    <source>
        <dbReference type="Proteomes" id="UP000636709"/>
    </source>
</evidence>
<proteinExistence type="predicted"/>
<comment type="caution">
    <text evidence="2">The sequence shown here is derived from an EMBL/GenBank/DDBJ whole genome shotgun (WGS) entry which is preliminary data.</text>
</comment>
<protein>
    <submittedName>
        <fullName evidence="2">Uncharacterized protein</fullName>
    </submittedName>
</protein>
<organism evidence="2 3">
    <name type="scientific">Digitaria exilis</name>
    <dbReference type="NCBI Taxonomy" id="1010633"/>
    <lineage>
        <taxon>Eukaryota</taxon>
        <taxon>Viridiplantae</taxon>
        <taxon>Streptophyta</taxon>
        <taxon>Embryophyta</taxon>
        <taxon>Tracheophyta</taxon>
        <taxon>Spermatophyta</taxon>
        <taxon>Magnoliopsida</taxon>
        <taxon>Liliopsida</taxon>
        <taxon>Poales</taxon>
        <taxon>Poaceae</taxon>
        <taxon>PACMAD clade</taxon>
        <taxon>Panicoideae</taxon>
        <taxon>Panicodae</taxon>
        <taxon>Paniceae</taxon>
        <taxon>Anthephorinae</taxon>
        <taxon>Digitaria</taxon>
    </lineage>
</organism>
<evidence type="ECO:0000256" key="1">
    <source>
        <dbReference type="SAM" id="MobiDB-lite"/>
    </source>
</evidence>
<dbReference type="EMBL" id="JACEFO010000112">
    <property type="protein sequence ID" value="KAF8781150.1"/>
    <property type="molecule type" value="Genomic_DNA"/>
</dbReference>
<reference evidence="2" key="1">
    <citation type="submission" date="2020-07" db="EMBL/GenBank/DDBJ databases">
        <title>Genome sequence and genetic diversity analysis of an under-domesticated orphan crop, white fonio (Digitaria exilis).</title>
        <authorList>
            <person name="Bennetzen J.L."/>
            <person name="Chen S."/>
            <person name="Ma X."/>
            <person name="Wang X."/>
            <person name="Yssel A.E.J."/>
            <person name="Chaluvadi S.R."/>
            <person name="Johnson M."/>
            <person name="Gangashetty P."/>
            <person name="Hamidou F."/>
            <person name="Sanogo M.D."/>
            <person name="Zwaenepoel A."/>
            <person name="Wallace J."/>
            <person name="Van De Peer Y."/>
            <person name="Van Deynze A."/>
        </authorList>
    </citation>
    <scope>NUCLEOTIDE SEQUENCE</scope>
    <source>
        <tissue evidence="2">Leaves</tissue>
    </source>
</reference>
<dbReference type="OrthoDB" id="691634at2759"/>
<gene>
    <name evidence="2" type="ORF">HU200_001127</name>
</gene>
<evidence type="ECO:0000313" key="2">
    <source>
        <dbReference type="EMBL" id="KAF8781150.1"/>
    </source>
</evidence>
<feature type="region of interest" description="Disordered" evidence="1">
    <location>
        <begin position="39"/>
        <end position="86"/>
    </location>
</feature>
<dbReference type="Proteomes" id="UP000636709">
    <property type="component" value="Unassembled WGS sequence"/>
</dbReference>
<keyword evidence="3" id="KW-1185">Reference proteome</keyword>
<name>A0A835KVD5_9POAL</name>